<evidence type="ECO:0000313" key="2">
    <source>
        <dbReference type="Proteomes" id="UP001595526"/>
    </source>
</evidence>
<name>A0ABV7JP94_9SPHI</name>
<accession>A0ABV7JP94</accession>
<comment type="caution">
    <text evidence="1">The sequence shown here is derived from an EMBL/GenBank/DDBJ whole genome shotgun (WGS) entry which is preliminary data.</text>
</comment>
<dbReference type="Gene3D" id="3.40.50.300">
    <property type="entry name" value="P-loop containing nucleotide triphosphate hydrolases"/>
    <property type="match status" value="1"/>
</dbReference>
<dbReference type="RefSeq" id="WP_379022062.1">
    <property type="nucleotide sequence ID" value="NZ_JBHRTA010000030.1"/>
</dbReference>
<dbReference type="EMBL" id="JBHRTA010000030">
    <property type="protein sequence ID" value="MFC3197916.1"/>
    <property type="molecule type" value="Genomic_DNA"/>
</dbReference>
<sequence length="247" mass="27263">MATMLENKSAVVNRLKQDILRLQGFAPSENPTGKIGLGPIESVFPNGVFPAWGIHEFISTSPEQEAAASGFIGGILARLMEGGKVCLWISNSKVLFPPAIRAFGVEPDRIVFVDMARQRDVLWAMEEGLKCPGLAAVVAEVRELEFVQSRRLQLAVEKSRIMGFVLRSNPRKIGATASVARWQIRHLASALEEGLPGVGFPRWEVELMKVRNGHPGYWKIEWSSGNFIPVDLPMQPGVLSLYDRKSG</sequence>
<reference evidence="2" key="1">
    <citation type="journal article" date="2019" name="Int. J. Syst. Evol. Microbiol.">
        <title>The Global Catalogue of Microorganisms (GCM) 10K type strain sequencing project: providing services to taxonomists for standard genome sequencing and annotation.</title>
        <authorList>
            <consortium name="The Broad Institute Genomics Platform"/>
            <consortium name="The Broad Institute Genome Sequencing Center for Infectious Disease"/>
            <person name="Wu L."/>
            <person name="Ma J."/>
        </authorList>
    </citation>
    <scope>NUCLEOTIDE SEQUENCE [LARGE SCALE GENOMIC DNA]</scope>
    <source>
        <strain evidence="2">KCTC 52416</strain>
    </source>
</reference>
<dbReference type="InterPro" id="IPR027417">
    <property type="entry name" value="P-loop_NTPase"/>
</dbReference>
<dbReference type="SUPFAM" id="SSF52540">
    <property type="entry name" value="P-loop containing nucleoside triphosphate hydrolases"/>
    <property type="match status" value="1"/>
</dbReference>
<proteinExistence type="predicted"/>
<dbReference type="InterPro" id="IPR017026">
    <property type="entry name" value="ImuA"/>
</dbReference>
<organism evidence="1 2">
    <name type="scientific">Parapedobacter deserti</name>
    <dbReference type="NCBI Taxonomy" id="1912957"/>
    <lineage>
        <taxon>Bacteria</taxon>
        <taxon>Pseudomonadati</taxon>
        <taxon>Bacteroidota</taxon>
        <taxon>Sphingobacteriia</taxon>
        <taxon>Sphingobacteriales</taxon>
        <taxon>Sphingobacteriaceae</taxon>
        <taxon>Parapedobacter</taxon>
    </lineage>
</organism>
<dbReference type="Proteomes" id="UP001595526">
    <property type="component" value="Unassembled WGS sequence"/>
</dbReference>
<dbReference type="PIRSF" id="PIRSF034285">
    <property type="entry name" value="UCP034285"/>
    <property type="match status" value="1"/>
</dbReference>
<evidence type="ECO:0000313" key="1">
    <source>
        <dbReference type="EMBL" id="MFC3197916.1"/>
    </source>
</evidence>
<protein>
    <submittedName>
        <fullName evidence="1">ImuA family protein</fullName>
    </submittedName>
</protein>
<keyword evidence="2" id="KW-1185">Reference proteome</keyword>
<gene>
    <name evidence="1" type="ORF">ACFOET_09855</name>
</gene>